<dbReference type="PANTHER" id="PTHR22792">
    <property type="entry name" value="LUPUS LA PROTEIN-RELATED"/>
    <property type="match status" value="1"/>
</dbReference>
<evidence type="ECO:0000256" key="2">
    <source>
        <dbReference type="PROSITE-ProRule" id="PRU00332"/>
    </source>
</evidence>
<feature type="region of interest" description="Disordered" evidence="3">
    <location>
        <begin position="500"/>
        <end position="542"/>
    </location>
</feature>
<gene>
    <name evidence="5" type="ORF">CITCOLO1_LOCUS9512</name>
</gene>
<evidence type="ECO:0000256" key="3">
    <source>
        <dbReference type="SAM" id="MobiDB-lite"/>
    </source>
</evidence>
<dbReference type="CDD" id="cd07323">
    <property type="entry name" value="LAM"/>
    <property type="match status" value="1"/>
</dbReference>
<keyword evidence="6" id="KW-1185">Reference proteome</keyword>
<dbReference type="EMBL" id="OZ021737">
    <property type="protein sequence ID" value="CAK9317605.1"/>
    <property type="molecule type" value="Genomic_DNA"/>
</dbReference>
<feature type="compositionally biased region" description="Polar residues" evidence="3">
    <location>
        <begin position="99"/>
        <end position="111"/>
    </location>
</feature>
<feature type="compositionally biased region" description="Polar residues" evidence="3">
    <location>
        <begin position="517"/>
        <end position="542"/>
    </location>
</feature>
<dbReference type="InterPro" id="IPR036388">
    <property type="entry name" value="WH-like_DNA-bd_sf"/>
</dbReference>
<dbReference type="InterPro" id="IPR036390">
    <property type="entry name" value="WH_DNA-bd_sf"/>
</dbReference>
<dbReference type="Pfam" id="PF05383">
    <property type="entry name" value="La"/>
    <property type="match status" value="1"/>
</dbReference>
<evidence type="ECO:0000313" key="6">
    <source>
        <dbReference type="Proteomes" id="UP001642487"/>
    </source>
</evidence>
<feature type="region of interest" description="Disordered" evidence="3">
    <location>
        <begin position="1"/>
        <end position="122"/>
    </location>
</feature>
<evidence type="ECO:0000313" key="5">
    <source>
        <dbReference type="EMBL" id="CAK9317605.1"/>
    </source>
</evidence>
<feature type="compositionally biased region" description="Polar residues" evidence="3">
    <location>
        <begin position="81"/>
        <end position="91"/>
    </location>
</feature>
<dbReference type="Proteomes" id="UP001642487">
    <property type="component" value="Chromosome 3"/>
</dbReference>
<evidence type="ECO:0000256" key="1">
    <source>
        <dbReference type="ARBA" id="ARBA00022884"/>
    </source>
</evidence>
<dbReference type="InterPro" id="IPR045180">
    <property type="entry name" value="La_dom_prot"/>
</dbReference>
<dbReference type="SMART" id="SM00715">
    <property type="entry name" value="LA"/>
    <property type="match status" value="1"/>
</dbReference>
<feature type="compositionally biased region" description="Polar residues" evidence="3">
    <location>
        <begin position="7"/>
        <end position="27"/>
    </location>
</feature>
<evidence type="ECO:0000259" key="4">
    <source>
        <dbReference type="PROSITE" id="PS50961"/>
    </source>
</evidence>
<name>A0ABP0YD80_9ROSI</name>
<sequence length="542" mass="59381">MGKAADYSSNHRSPSGTGFTGGNINSSEFRRKNLQSPWAQVVRGEPESISPVDQSQLSSSSSSLSSLAVSATETPVPASPPTDNFTSSENYDANDGNAAATSKKQAWNKPSNGVVEGGSVMGADSWPALAESARALPKLALDSPPKRTIEVSVPPSQGPINVPPQRQATNNAKSNPSLKHPVVARQRSSRRGGGVGGSSVGGSGRGFYRPSPPPPPPPPPPFPVFQIPASSYCNLIPAIHDPSSGEPLFRSNNWDPRAVAGFVPQISFATDHRNFFPRGNLDLHPRGDSHYHNNRGGKRGQDRGMYPNARDAHFQQHRPHTRGFMRPLPPYTAQFPQAVRPHGNPMPPPEFVYVPTLPLEPYRGMSFMPRPAMNYPAVDPTLSASLVKQIEYYFSDGNLVKDDYLRSQMDDQGWVPLSLIATFPMVMSLTNNIQWIVESLRTSTEVEVQDNRVRRRNEWKKWATKANWFRTELVSSTPSGSGHDSLATSFQRVRVDEGMNQSMTSDSDPHNTKRTTEIQPSESGDRLQLTNGEVNQDVQTDI</sequence>
<dbReference type="PROSITE" id="PS50961">
    <property type="entry name" value="HTH_LA"/>
    <property type="match status" value="1"/>
</dbReference>
<dbReference type="InterPro" id="IPR006630">
    <property type="entry name" value="La_HTH"/>
</dbReference>
<dbReference type="PANTHER" id="PTHR22792:SF155">
    <property type="entry name" value="LA-RELATED PROTEIN 1C-LIKE"/>
    <property type="match status" value="1"/>
</dbReference>
<keyword evidence="1 2" id="KW-0694">RNA-binding</keyword>
<reference evidence="5 6" key="1">
    <citation type="submission" date="2024-03" db="EMBL/GenBank/DDBJ databases">
        <authorList>
            <person name="Gkanogiannis A."/>
            <person name="Becerra Lopez-Lavalle L."/>
        </authorList>
    </citation>
    <scope>NUCLEOTIDE SEQUENCE [LARGE SCALE GENOMIC DNA]</scope>
</reference>
<feature type="compositionally biased region" description="Low complexity" evidence="3">
    <location>
        <begin position="54"/>
        <end position="67"/>
    </location>
</feature>
<feature type="region of interest" description="Disordered" evidence="3">
    <location>
        <begin position="140"/>
        <end position="225"/>
    </location>
</feature>
<feature type="compositionally biased region" description="Basic and acidic residues" evidence="3">
    <location>
        <begin position="507"/>
        <end position="516"/>
    </location>
</feature>
<dbReference type="SUPFAM" id="SSF46785">
    <property type="entry name" value="Winged helix' DNA-binding domain"/>
    <property type="match status" value="1"/>
</dbReference>
<accession>A0ABP0YD80</accession>
<feature type="compositionally biased region" description="Polar residues" evidence="3">
    <location>
        <begin position="154"/>
        <end position="177"/>
    </location>
</feature>
<feature type="compositionally biased region" description="Pro residues" evidence="3">
    <location>
        <begin position="210"/>
        <end position="223"/>
    </location>
</feature>
<protein>
    <recommendedName>
        <fullName evidence="4">HTH La-type RNA-binding domain-containing protein</fullName>
    </recommendedName>
</protein>
<proteinExistence type="predicted"/>
<organism evidence="5 6">
    <name type="scientific">Citrullus colocynthis</name>
    <name type="common">colocynth</name>
    <dbReference type="NCBI Taxonomy" id="252529"/>
    <lineage>
        <taxon>Eukaryota</taxon>
        <taxon>Viridiplantae</taxon>
        <taxon>Streptophyta</taxon>
        <taxon>Embryophyta</taxon>
        <taxon>Tracheophyta</taxon>
        <taxon>Spermatophyta</taxon>
        <taxon>Magnoliopsida</taxon>
        <taxon>eudicotyledons</taxon>
        <taxon>Gunneridae</taxon>
        <taxon>Pentapetalae</taxon>
        <taxon>rosids</taxon>
        <taxon>fabids</taxon>
        <taxon>Cucurbitales</taxon>
        <taxon>Cucurbitaceae</taxon>
        <taxon>Benincaseae</taxon>
        <taxon>Citrullus</taxon>
    </lineage>
</organism>
<feature type="compositionally biased region" description="Gly residues" evidence="3">
    <location>
        <begin position="191"/>
        <end position="205"/>
    </location>
</feature>
<dbReference type="Gene3D" id="1.10.10.10">
    <property type="entry name" value="Winged helix-like DNA-binding domain superfamily/Winged helix DNA-binding domain"/>
    <property type="match status" value="1"/>
</dbReference>
<feature type="domain" description="HTH La-type RNA-binding" evidence="4">
    <location>
        <begin position="376"/>
        <end position="465"/>
    </location>
</feature>